<feature type="region of interest" description="Disordered" evidence="1">
    <location>
        <begin position="48"/>
        <end position="145"/>
    </location>
</feature>
<dbReference type="Proteomes" id="UP000036403">
    <property type="component" value="Unassembled WGS sequence"/>
</dbReference>
<reference evidence="2 3" key="1">
    <citation type="submission" date="2015-04" db="EMBL/GenBank/DDBJ databases">
        <title>Lasius niger genome sequencing.</title>
        <authorList>
            <person name="Konorov E.A."/>
            <person name="Nikitin M.A."/>
            <person name="Kirill M.V."/>
            <person name="Chang P."/>
        </authorList>
    </citation>
    <scope>NUCLEOTIDE SEQUENCE [LARGE SCALE GENOMIC DNA]</scope>
    <source>
        <tissue evidence="2">Whole</tissue>
    </source>
</reference>
<sequence>MAASWKVFGEEFRGFIEEGIKKQSKELGEIINGLREKLKERERKWKETRRDEWKGREVRKNGGRYDGGGKWKGGRGGREWKRGRGGVRMEQKRRKGTEDKRNAENIRMERKRGKKEKCGNLEGENRQGRRKGRGRKNYESNRSEC</sequence>
<evidence type="ECO:0000313" key="2">
    <source>
        <dbReference type="EMBL" id="KMQ90368.1"/>
    </source>
</evidence>
<protein>
    <submittedName>
        <fullName evidence="2">Uncharacterized protein</fullName>
    </submittedName>
</protein>
<dbReference type="EMBL" id="LBMM01006738">
    <property type="protein sequence ID" value="KMQ90368.1"/>
    <property type="molecule type" value="Genomic_DNA"/>
</dbReference>
<accession>A0A0J7KIV6</accession>
<gene>
    <name evidence="2" type="ORF">RF55_9888</name>
</gene>
<keyword evidence="3" id="KW-1185">Reference proteome</keyword>
<feature type="compositionally biased region" description="Basic and acidic residues" evidence="1">
    <location>
        <begin position="116"/>
        <end position="127"/>
    </location>
</feature>
<feature type="compositionally biased region" description="Basic and acidic residues" evidence="1">
    <location>
        <begin position="48"/>
        <end position="60"/>
    </location>
</feature>
<comment type="caution">
    <text evidence="2">The sequence shown here is derived from an EMBL/GenBank/DDBJ whole genome shotgun (WGS) entry which is preliminary data.</text>
</comment>
<dbReference type="PaxDb" id="67767-A0A0J7KIV6"/>
<dbReference type="AlphaFoldDB" id="A0A0J7KIV6"/>
<name>A0A0J7KIV6_LASNI</name>
<proteinExistence type="predicted"/>
<feature type="compositionally biased region" description="Basic and acidic residues" evidence="1">
    <location>
        <begin position="136"/>
        <end position="145"/>
    </location>
</feature>
<evidence type="ECO:0000313" key="3">
    <source>
        <dbReference type="Proteomes" id="UP000036403"/>
    </source>
</evidence>
<evidence type="ECO:0000256" key="1">
    <source>
        <dbReference type="SAM" id="MobiDB-lite"/>
    </source>
</evidence>
<organism evidence="2 3">
    <name type="scientific">Lasius niger</name>
    <name type="common">Black garden ant</name>
    <dbReference type="NCBI Taxonomy" id="67767"/>
    <lineage>
        <taxon>Eukaryota</taxon>
        <taxon>Metazoa</taxon>
        <taxon>Ecdysozoa</taxon>
        <taxon>Arthropoda</taxon>
        <taxon>Hexapoda</taxon>
        <taxon>Insecta</taxon>
        <taxon>Pterygota</taxon>
        <taxon>Neoptera</taxon>
        <taxon>Endopterygota</taxon>
        <taxon>Hymenoptera</taxon>
        <taxon>Apocrita</taxon>
        <taxon>Aculeata</taxon>
        <taxon>Formicoidea</taxon>
        <taxon>Formicidae</taxon>
        <taxon>Formicinae</taxon>
        <taxon>Lasius</taxon>
        <taxon>Lasius</taxon>
    </lineage>
</organism>
<feature type="compositionally biased region" description="Basic and acidic residues" evidence="1">
    <location>
        <begin position="76"/>
        <end position="108"/>
    </location>
</feature>